<dbReference type="SUPFAM" id="SSF46785">
    <property type="entry name" value="Winged helix' DNA-binding domain"/>
    <property type="match status" value="1"/>
</dbReference>
<evidence type="ECO:0000256" key="2">
    <source>
        <dbReference type="ARBA" id="ARBA00023125"/>
    </source>
</evidence>
<keyword evidence="1" id="KW-0805">Transcription regulation</keyword>
<protein>
    <submittedName>
        <fullName evidence="5">Helix-turn-helix domain-containing protein</fullName>
    </submittedName>
</protein>
<feature type="domain" description="HTH hxlR-type" evidence="4">
    <location>
        <begin position="37"/>
        <end position="135"/>
    </location>
</feature>
<evidence type="ECO:0000259" key="4">
    <source>
        <dbReference type="PROSITE" id="PS51118"/>
    </source>
</evidence>
<name>A0ABY8XS24_9PSEU</name>
<dbReference type="InterPro" id="IPR036390">
    <property type="entry name" value="WH_DNA-bd_sf"/>
</dbReference>
<dbReference type="RefSeq" id="WP_285455747.1">
    <property type="nucleotide sequence ID" value="NZ_CP127173.1"/>
</dbReference>
<sequence length="153" mass="16850">MATSEPEAHVAHQTVRNWDETLVPSAAGRTDRPTPDCPVEAALAAVAGRWTTLVLRELMHGPHSYSALRAALPRLSDKVLTERLADLRARGLVRRSARTGFPSRVTYDLTDAGRALRPLLVELYRTGEELLRRCSSSRVVGTWNGGVLVPVMR</sequence>
<gene>
    <name evidence="5" type="ORF">QP939_06995</name>
</gene>
<dbReference type="Pfam" id="PF01638">
    <property type="entry name" value="HxlR"/>
    <property type="match status" value="1"/>
</dbReference>
<reference evidence="5 6" key="1">
    <citation type="submission" date="2023-06" db="EMBL/GenBank/DDBJ databases">
        <authorList>
            <person name="Oyuntsetseg B."/>
            <person name="Kim S.B."/>
        </authorList>
    </citation>
    <scope>NUCLEOTIDE SEQUENCE [LARGE SCALE GENOMIC DNA]</scope>
    <source>
        <strain evidence="5 6">2-2</strain>
    </source>
</reference>
<dbReference type="InterPro" id="IPR036388">
    <property type="entry name" value="WH-like_DNA-bd_sf"/>
</dbReference>
<evidence type="ECO:0000313" key="5">
    <source>
        <dbReference type="EMBL" id="WIV58381.1"/>
    </source>
</evidence>
<evidence type="ECO:0000256" key="1">
    <source>
        <dbReference type="ARBA" id="ARBA00023015"/>
    </source>
</evidence>
<organism evidence="5 6">
    <name type="scientific">Amycolatopsis nalaikhensis</name>
    <dbReference type="NCBI Taxonomy" id="715472"/>
    <lineage>
        <taxon>Bacteria</taxon>
        <taxon>Bacillati</taxon>
        <taxon>Actinomycetota</taxon>
        <taxon>Actinomycetes</taxon>
        <taxon>Pseudonocardiales</taxon>
        <taxon>Pseudonocardiaceae</taxon>
        <taxon>Amycolatopsis</taxon>
    </lineage>
</organism>
<evidence type="ECO:0000256" key="3">
    <source>
        <dbReference type="ARBA" id="ARBA00023163"/>
    </source>
</evidence>
<evidence type="ECO:0000313" key="6">
    <source>
        <dbReference type="Proteomes" id="UP001227101"/>
    </source>
</evidence>
<dbReference type="InterPro" id="IPR002577">
    <property type="entry name" value="HTH_HxlR"/>
</dbReference>
<proteinExistence type="predicted"/>
<keyword evidence="3" id="KW-0804">Transcription</keyword>
<keyword evidence="6" id="KW-1185">Reference proteome</keyword>
<dbReference type="Proteomes" id="UP001227101">
    <property type="component" value="Chromosome"/>
</dbReference>
<dbReference type="Gene3D" id="1.10.10.10">
    <property type="entry name" value="Winged helix-like DNA-binding domain superfamily/Winged helix DNA-binding domain"/>
    <property type="match status" value="1"/>
</dbReference>
<keyword evidence="2" id="KW-0238">DNA-binding</keyword>
<dbReference type="PANTHER" id="PTHR33204">
    <property type="entry name" value="TRANSCRIPTIONAL REGULATOR, MARR FAMILY"/>
    <property type="match status" value="1"/>
</dbReference>
<dbReference type="PROSITE" id="PS51118">
    <property type="entry name" value="HTH_HXLR"/>
    <property type="match status" value="1"/>
</dbReference>
<accession>A0ABY8XS24</accession>
<dbReference type="EMBL" id="CP127173">
    <property type="protein sequence ID" value="WIV58381.1"/>
    <property type="molecule type" value="Genomic_DNA"/>
</dbReference>